<evidence type="ECO:0000313" key="4">
    <source>
        <dbReference type="EMBL" id="KDO20907.1"/>
    </source>
</evidence>
<name>A0A067C267_SAPPC</name>
<evidence type="ECO:0000313" key="5">
    <source>
        <dbReference type="Proteomes" id="UP000030745"/>
    </source>
</evidence>
<evidence type="ECO:0000256" key="3">
    <source>
        <dbReference type="SAM" id="MobiDB-lite"/>
    </source>
</evidence>
<dbReference type="VEuPathDB" id="FungiDB:SPRG_14138"/>
<evidence type="ECO:0000256" key="2">
    <source>
        <dbReference type="ARBA" id="ARBA00023134"/>
    </source>
</evidence>
<accession>A0A067C267</accession>
<protein>
    <submittedName>
        <fullName evidence="4">Uncharacterized protein</fullName>
    </submittedName>
</protein>
<dbReference type="AlphaFoldDB" id="A0A067C267"/>
<dbReference type="STRING" id="695850.A0A067C267"/>
<dbReference type="Proteomes" id="UP000030745">
    <property type="component" value="Unassembled WGS sequence"/>
</dbReference>
<evidence type="ECO:0000256" key="1">
    <source>
        <dbReference type="ARBA" id="ARBA00022741"/>
    </source>
</evidence>
<dbReference type="PANTHER" id="PTHR24073">
    <property type="entry name" value="DRAB5-RELATED"/>
    <property type="match status" value="1"/>
</dbReference>
<dbReference type="RefSeq" id="XP_012208396.1">
    <property type="nucleotide sequence ID" value="XM_012353006.1"/>
</dbReference>
<dbReference type="PROSITE" id="PS51419">
    <property type="entry name" value="RAB"/>
    <property type="match status" value="1"/>
</dbReference>
<gene>
    <name evidence="4" type="ORF">SPRG_14138</name>
</gene>
<reference evidence="4 5" key="1">
    <citation type="journal article" date="2013" name="PLoS Genet.">
        <title>Distinctive expansion of potential virulence genes in the genome of the oomycete fish pathogen Saprolegnia parasitica.</title>
        <authorList>
            <person name="Jiang R.H."/>
            <person name="de Bruijn I."/>
            <person name="Haas B.J."/>
            <person name="Belmonte R."/>
            <person name="Lobach L."/>
            <person name="Christie J."/>
            <person name="van den Ackerveken G."/>
            <person name="Bottin A."/>
            <person name="Bulone V."/>
            <person name="Diaz-Moreno S.M."/>
            <person name="Dumas B."/>
            <person name="Fan L."/>
            <person name="Gaulin E."/>
            <person name="Govers F."/>
            <person name="Grenville-Briggs L.J."/>
            <person name="Horner N.R."/>
            <person name="Levin J.Z."/>
            <person name="Mammella M."/>
            <person name="Meijer H.J."/>
            <person name="Morris P."/>
            <person name="Nusbaum C."/>
            <person name="Oome S."/>
            <person name="Phillips A.J."/>
            <person name="van Rooyen D."/>
            <person name="Rzeszutek E."/>
            <person name="Saraiva M."/>
            <person name="Secombes C.J."/>
            <person name="Seidl M.F."/>
            <person name="Snel B."/>
            <person name="Stassen J.H."/>
            <person name="Sykes S."/>
            <person name="Tripathy S."/>
            <person name="van den Berg H."/>
            <person name="Vega-Arreguin J.C."/>
            <person name="Wawra S."/>
            <person name="Young S.K."/>
            <person name="Zeng Q."/>
            <person name="Dieguez-Uribeondo J."/>
            <person name="Russ C."/>
            <person name="Tyler B.M."/>
            <person name="van West P."/>
        </authorList>
    </citation>
    <scope>NUCLEOTIDE SEQUENCE [LARGE SCALE GENOMIC DNA]</scope>
    <source>
        <strain evidence="4 5">CBS 223.65</strain>
    </source>
</reference>
<keyword evidence="2" id="KW-0342">GTP-binding</keyword>
<feature type="region of interest" description="Disordered" evidence="3">
    <location>
        <begin position="181"/>
        <end position="203"/>
    </location>
</feature>
<dbReference type="GO" id="GO:0003924">
    <property type="term" value="F:GTPase activity"/>
    <property type="evidence" value="ECO:0007669"/>
    <property type="project" value="InterPro"/>
</dbReference>
<dbReference type="Pfam" id="PF00071">
    <property type="entry name" value="Ras"/>
    <property type="match status" value="1"/>
</dbReference>
<dbReference type="GO" id="GO:0005525">
    <property type="term" value="F:GTP binding"/>
    <property type="evidence" value="ECO:0007669"/>
    <property type="project" value="UniProtKB-KW"/>
</dbReference>
<sequence length="203" mass="22660">MDASTVRIGVVGDSGVGKSSLVHFVCHGASLRQPSWTVGCTTQVLMRPNETFVEFIDVGGHPRYELSRAAFYHQLHGLVFVYDASNKRSYTNVKKWIAELNAAQRVRGDVFADARYQSVQQLPTLIIGNKHDLVTPSTSKRPSPMQDFKMEAIDASALQCTLDWSRFNLFLDRAAAAMHQPLPTSDSTPRATTRSHATKHAWW</sequence>
<dbReference type="InterPro" id="IPR001806">
    <property type="entry name" value="Small_GTPase"/>
</dbReference>
<organism evidence="4 5">
    <name type="scientific">Saprolegnia parasitica (strain CBS 223.65)</name>
    <dbReference type="NCBI Taxonomy" id="695850"/>
    <lineage>
        <taxon>Eukaryota</taxon>
        <taxon>Sar</taxon>
        <taxon>Stramenopiles</taxon>
        <taxon>Oomycota</taxon>
        <taxon>Saprolegniomycetes</taxon>
        <taxon>Saprolegniales</taxon>
        <taxon>Saprolegniaceae</taxon>
        <taxon>Saprolegnia</taxon>
    </lineage>
</organism>
<dbReference type="GeneID" id="24135965"/>
<dbReference type="InterPro" id="IPR027417">
    <property type="entry name" value="P-loop_NTPase"/>
</dbReference>
<keyword evidence="5" id="KW-1185">Reference proteome</keyword>
<dbReference type="SMART" id="SM00175">
    <property type="entry name" value="RAB"/>
    <property type="match status" value="1"/>
</dbReference>
<feature type="compositionally biased region" description="Polar residues" evidence="3">
    <location>
        <begin position="182"/>
        <end position="195"/>
    </location>
</feature>
<dbReference type="Gene3D" id="3.40.50.300">
    <property type="entry name" value="P-loop containing nucleotide triphosphate hydrolases"/>
    <property type="match status" value="1"/>
</dbReference>
<dbReference type="PRINTS" id="PR00449">
    <property type="entry name" value="RASTRNSFRMNG"/>
</dbReference>
<keyword evidence="1" id="KW-0547">Nucleotide-binding</keyword>
<dbReference type="OMA" id="LWTTGCD"/>
<dbReference type="SUPFAM" id="SSF52540">
    <property type="entry name" value="P-loop containing nucleoside triphosphate hydrolases"/>
    <property type="match status" value="1"/>
</dbReference>
<dbReference type="KEGG" id="spar:SPRG_14138"/>
<proteinExistence type="predicted"/>
<dbReference type="OrthoDB" id="8954335at2759"/>
<dbReference type="EMBL" id="KK583300">
    <property type="protein sequence ID" value="KDO20907.1"/>
    <property type="molecule type" value="Genomic_DNA"/>
</dbReference>